<dbReference type="GeneID" id="14869174"/>
<accession>F4Q583</accession>
<evidence type="ECO:0000313" key="2">
    <source>
        <dbReference type="Proteomes" id="UP000007797"/>
    </source>
</evidence>
<dbReference type="AlphaFoldDB" id="F4Q583"/>
<organism evidence="1 2">
    <name type="scientific">Cavenderia fasciculata</name>
    <name type="common">Slime mold</name>
    <name type="synonym">Dictyostelium fasciculatum</name>
    <dbReference type="NCBI Taxonomy" id="261658"/>
    <lineage>
        <taxon>Eukaryota</taxon>
        <taxon>Amoebozoa</taxon>
        <taxon>Evosea</taxon>
        <taxon>Eumycetozoa</taxon>
        <taxon>Dictyostelia</taxon>
        <taxon>Acytosteliales</taxon>
        <taxon>Cavenderiaceae</taxon>
        <taxon>Cavenderia</taxon>
    </lineage>
</organism>
<evidence type="ECO:0000313" key="1">
    <source>
        <dbReference type="EMBL" id="EGG17142.1"/>
    </source>
</evidence>
<dbReference type="RefSeq" id="XP_004355626.1">
    <property type="nucleotide sequence ID" value="XM_004355573.1"/>
</dbReference>
<protein>
    <recommendedName>
        <fullName evidence="3">F-box domain-containing protein</fullName>
    </recommendedName>
</protein>
<proteinExistence type="predicted"/>
<name>F4Q583_CACFS</name>
<evidence type="ECO:0008006" key="3">
    <source>
        <dbReference type="Google" id="ProtNLM"/>
    </source>
</evidence>
<reference evidence="2" key="1">
    <citation type="journal article" date="2011" name="Genome Res.">
        <title>Phylogeny-wide analysis of social amoeba genomes highlights ancient origins for complex intercellular communication.</title>
        <authorList>
            <person name="Heidel A.J."/>
            <person name="Lawal H.M."/>
            <person name="Felder M."/>
            <person name="Schilde C."/>
            <person name="Helps N.R."/>
            <person name="Tunggal B."/>
            <person name="Rivero F."/>
            <person name="John U."/>
            <person name="Schleicher M."/>
            <person name="Eichinger L."/>
            <person name="Platzer M."/>
            <person name="Noegel A.A."/>
            <person name="Schaap P."/>
            <person name="Gloeckner G."/>
        </authorList>
    </citation>
    <scope>NUCLEOTIDE SEQUENCE [LARGE SCALE GENOMIC DNA]</scope>
    <source>
        <strain evidence="2">SH3</strain>
    </source>
</reference>
<sequence>MKEPTLSKSIIILPWIIQQQIIEYFWTTKWMDRHVNSAKSRVQLALVCWRWFDRCSHLTNHFFIPSLYINYDREFRRHLESRYCLLKCIAHLDYNESLNSYFSSSLDGASTVQQQSSTKPPVSDWTNKQIYSTLRSISIGGVVDISPASNQSITMALLKDIYEKKKLDSSLSTITELSLNKDVNASHYQRIFRALPRHVESLFLATYNGRSDTSSDSIPFQYLAESNLKSIRVNLKTVAEHTLFVDCIPTIPSLTDLSSTALLARPEVFNLLKTQTNITKWNIVFDRPFTAPGPTVPLHSNIDTLLVHIDSKMATVMDRILMKLNNTTLDHMLVLERLLLDNSAKLSPTLKNLHIRLGNEFNVTNELIQLLTQFIQSNQSIYSVSLISTPPEENEVASKALFDQPTFSNLLNVVSAHPSMHYCSIKQFQFLPDSNSDEFVHANNINNQFSDQGESKIADKFNMTFNNGLNNPKLVIRKSYTF</sequence>
<gene>
    <name evidence="1" type="ORF">DFA_08124</name>
</gene>
<dbReference type="KEGG" id="dfa:DFA_08124"/>
<dbReference type="EMBL" id="GL883021">
    <property type="protein sequence ID" value="EGG17142.1"/>
    <property type="molecule type" value="Genomic_DNA"/>
</dbReference>
<keyword evidence="2" id="KW-1185">Reference proteome</keyword>
<dbReference type="Proteomes" id="UP000007797">
    <property type="component" value="Unassembled WGS sequence"/>
</dbReference>